<evidence type="ECO:0000256" key="4">
    <source>
        <dbReference type="PROSITE-ProRule" id="PRU00335"/>
    </source>
</evidence>
<evidence type="ECO:0000256" key="3">
    <source>
        <dbReference type="ARBA" id="ARBA00023163"/>
    </source>
</evidence>
<gene>
    <name evidence="7" type="ORF">FHX44_116616</name>
</gene>
<feature type="DNA-binding region" description="H-T-H motif" evidence="4">
    <location>
        <begin position="62"/>
        <end position="81"/>
    </location>
</feature>
<dbReference type="GO" id="GO:0045892">
    <property type="term" value="P:negative regulation of DNA-templated transcription"/>
    <property type="evidence" value="ECO:0007669"/>
    <property type="project" value="InterPro"/>
</dbReference>
<dbReference type="PANTHER" id="PTHR30055:SF151">
    <property type="entry name" value="TRANSCRIPTIONAL REGULATORY PROTEIN"/>
    <property type="match status" value="1"/>
</dbReference>
<dbReference type="Gene3D" id="1.10.10.60">
    <property type="entry name" value="Homeodomain-like"/>
    <property type="match status" value="1"/>
</dbReference>
<sequence>MVGRDTMPGAEVSDVDGDTDRGAGAPAAPARRRVRRRTGLSRADVLGAALALVDADGVEALSMRRLGAALSRDPMRLYRYASSKEDLLDGIVEFAMAELPVPATPADGDWEEALRRAAHAFRELALAHPHLVPLMATRPLATPLATRPLGMLRPLEALLDLLIRAGFDGGGALHAYRLYAGFLYGHVLNELQERAHGPDEGDDLLRLGLHRLPVPEFPRLRALAGELAAYDGERELDEGLDVILTGLRPRTTVSPENASSSIGVLNASEFAQESGRIGGREPPAGVS</sequence>
<dbReference type="EMBL" id="VIWU01000001">
    <property type="protein sequence ID" value="TWF80673.1"/>
    <property type="molecule type" value="Genomic_DNA"/>
</dbReference>
<keyword evidence="3" id="KW-0804">Transcription</keyword>
<dbReference type="InterPro" id="IPR009057">
    <property type="entry name" value="Homeodomain-like_sf"/>
</dbReference>
<dbReference type="GO" id="GO:0000976">
    <property type="term" value="F:transcription cis-regulatory region binding"/>
    <property type="evidence" value="ECO:0007669"/>
    <property type="project" value="TreeGrafter"/>
</dbReference>
<name>A0A561T0P7_9PSEU</name>
<dbReference type="AlphaFoldDB" id="A0A561T0P7"/>
<accession>A0A561T0P7</accession>
<dbReference type="PROSITE" id="PS50977">
    <property type="entry name" value="HTH_TETR_2"/>
    <property type="match status" value="1"/>
</dbReference>
<dbReference type="Pfam" id="PF02909">
    <property type="entry name" value="TetR_C_1"/>
    <property type="match status" value="1"/>
</dbReference>
<dbReference type="InterPro" id="IPR036271">
    <property type="entry name" value="Tet_transcr_reg_TetR-rel_C_sf"/>
</dbReference>
<feature type="region of interest" description="Disordered" evidence="5">
    <location>
        <begin position="1"/>
        <end position="36"/>
    </location>
</feature>
<keyword evidence="1" id="KW-0805">Transcription regulation</keyword>
<dbReference type="GO" id="GO:0003700">
    <property type="term" value="F:DNA-binding transcription factor activity"/>
    <property type="evidence" value="ECO:0007669"/>
    <property type="project" value="TreeGrafter"/>
</dbReference>
<comment type="caution">
    <text evidence="7">The sequence shown here is derived from an EMBL/GenBank/DDBJ whole genome shotgun (WGS) entry which is preliminary data.</text>
</comment>
<evidence type="ECO:0000256" key="5">
    <source>
        <dbReference type="SAM" id="MobiDB-lite"/>
    </source>
</evidence>
<dbReference type="InterPro" id="IPR050109">
    <property type="entry name" value="HTH-type_TetR-like_transc_reg"/>
</dbReference>
<dbReference type="RefSeq" id="WP_246170714.1">
    <property type="nucleotide sequence ID" value="NZ_VIWU01000001.1"/>
</dbReference>
<dbReference type="SUPFAM" id="SSF46689">
    <property type="entry name" value="Homeodomain-like"/>
    <property type="match status" value="1"/>
</dbReference>
<evidence type="ECO:0000259" key="6">
    <source>
        <dbReference type="PROSITE" id="PS50977"/>
    </source>
</evidence>
<keyword evidence="8" id="KW-1185">Reference proteome</keyword>
<evidence type="ECO:0000313" key="8">
    <source>
        <dbReference type="Proteomes" id="UP000321261"/>
    </source>
</evidence>
<dbReference type="SUPFAM" id="SSF48498">
    <property type="entry name" value="Tetracyclin repressor-like, C-terminal domain"/>
    <property type="match status" value="1"/>
</dbReference>
<reference evidence="7 8" key="1">
    <citation type="submission" date="2019-06" db="EMBL/GenBank/DDBJ databases">
        <title>Sequencing the genomes of 1000 actinobacteria strains.</title>
        <authorList>
            <person name="Klenk H.-P."/>
        </authorList>
    </citation>
    <scope>NUCLEOTIDE SEQUENCE [LARGE SCALE GENOMIC DNA]</scope>
    <source>
        <strain evidence="7 8">DSM 45671</strain>
    </source>
</reference>
<dbReference type="InterPro" id="IPR004111">
    <property type="entry name" value="Repressor_TetR_C"/>
</dbReference>
<feature type="domain" description="HTH tetR-type" evidence="6">
    <location>
        <begin position="39"/>
        <end position="99"/>
    </location>
</feature>
<dbReference type="Proteomes" id="UP000321261">
    <property type="component" value="Unassembled WGS sequence"/>
</dbReference>
<keyword evidence="2 4" id="KW-0238">DNA-binding</keyword>
<dbReference type="InterPro" id="IPR001647">
    <property type="entry name" value="HTH_TetR"/>
</dbReference>
<dbReference type="Gene3D" id="1.10.357.10">
    <property type="entry name" value="Tetracycline Repressor, domain 2"/>
    <property type="match status" value="1"/>
</dbReference>
<protein>
    <submittedName>
        <fullName evidence="7">TetR family transcriptional regulator</fullName>
    </submittedName>
</protein>
<proteinExistence type="predicted"/>
<evidence type="ECO:0000256" key="2">
    <source>
        <dbReference type="ARBA" id="ARBA00023125"/>
    </source>
</evidence>
<organism evidence="7 8">
    <name type="scientific">Pseudonocardia hierapolitana</name>
    <dbReference type="NCBI Taxonomy" id="1128676"/>
    <lineage>
        <taxon>Bacteria</taxon>
        <taxon>Bacillati</taxon>
        <taxon>Actinomycetota</taxon>
        <taxon>Actinomycetes</taxon>
        <taxon>Pseudonocardiales</taxon>
        <taxon>Pseudonocardiaceae</taxon>
        <taxon>Pseudonocardia</taxon>
    </lineage>
</organism>
<evidence type="ECO:0000256" key="1">
    <source>
        <dbReference type="ARBA" id="ARBA00023015"/>
    </source>
</evidence>
<dbReference type="PANTHER" id="PTHR30055">
    <property type="entry name" value="HTH-TYPE TRANSCRIPTIONAL REGULATOR RUTR"/>
    <property type="match status" value="1"/>
</dbReference>
<evidence type="ECO:0000313" key="7">
    <source>
        <dbReference type="EMBL" id="TWF80673.1"/>
    </source>
</evidence>